<dbReference type="HOGENOM" id="CLU_3232980_0_0_6"/>
<dbReference type="eggNOG" id="ENOG5033KNA">
    <property type="taxonomic scope" value="Bacteria"/>
</dbReference>
<dbReference type="EMBL" id="AE014075">
    <property type="protein sequence ID" value="AAN80777.1"/>
    <property type="molecule type" value="Genomic_DNA"/>
</dbReference>
<reference evidence="1 2" key="1">
    <citation type="journal article" date="2002" name="Proc. Natl. Acad. Sci. U.S.A.">
        <title>Extensive mosaic structure revealed by the complete genome sequence of uropathogenic Escherichia coli.</title>
        <authorList>
            <person name="Welch R.A."/>
            <person name="Burland V."/>
            <person name="Plunkett G.III."/>
            <person name="Redford P."/>
            <person name="Roesch P."/>
            <person name="Rasko D."/>
            <person name="Buckles E.L."/>
            <person name="Liou S.R."/>
            <person name="Boutin A."/>
            <person name="Hackett J."/>
            <person name="Stroud D."/>
            <person name="Mayhew G.F."/>
            <person name="Rose D.J."/>
            <person name="Zhou S."/>
            <person name="Schwartz D.C."/>
            <person name="Perna N.T."/>
            <person name="Mobley H.L."/>
            <person name="Donnenberg M.S."/>
            <person name="Blattner F.R."/>
        </authorList>
    </citation>
    <scope>NUCLEOTIDE SEQUENCE [LARGE SCALE GENOMIC DNA]</scope>
    <source>
        <strain evidence="2">CFT073 / ATCC 700928 / UPEC</strain>
    </source>
</reference>
<protein>
    <submittedName>
        <fullName evidence="1">Uncharacterized protein</fullName>
    </submittedName>
</protein>
<keyword evidence="2" id="KW-1185">Reference proteome</keyword>
<dbReference type="KEGG" id="ecc:c2318"/>
<evidence type="ECO:0000313" key="1">
    <source>
        <dbReference type="EMBL" id="AAN80777.1"/>
    </source>
</evidence>
<dbReference type="NCBIfam" id="NF033642">
    <property type="entry name" value="stress_AzuC"/>
    <property type="match status" value="1"/>
</dbReference>
<evidence type="ECO:0000313" key="2">
    <source>
        <dbReference type="Proteomes" id="UP000001410"/>
    </source>
</evidence>
<name>A0A0H2V889_ECOL6</name>
<dbReference type="Proteomes" id="UP000001410">
    <property type="component" value="Chromosome"/>
</dbReference>
<dbReference type="InterPro" id="IPR049862">
    <property type="entry name" value="AzuC"/>
</dbReference>
<gene>
    <name evidence="1" type="ordered locus">c2318</name>
</gene>
<organism evidence="1 2">
    <name type="scientific">Escherichia coli O6:H1 (strain CFT073 / ATCC 700928 / UPEC)</name>
    <dbReference type="NCBI Taxonomy" id="199310"/>
    <lineage>
        <taxon>Bacteria</taxon>
        <taxon>Pseudomonadati</taxon>
        <taxon>Pseudomonadota</taxon>
        <taxon>Gammaproteobacteria</taxon>
        <taxon>Enterobacterales</taxon>
        <taxon>Enterobacteriaceae</taxon>
        <taxon>Escherichia</taxon>
    </lineage>
</organism>
<accession>A0A0H2V889</accession>
<dbReference type="AlphaFoldDB" id="A0A0H2V889"/>
<proteinExistence type="predicted"/>
<sequence>MSYYKRKDNNTCITNGRSTAMKLRKILKSMFNNYCKTFKDVPPGNMFR</sequence>